<gene>
    <name evidence="2" type="ORF">HDE68_005270</name>
</gene>
<keyword evidence="1" id="KW-0732">Signal</keyword>
<accession>A0A7W8ZSD5</accession>
<organism evidence="2 3">
    <name type="scientific">Pedobacter cryoconitis</name>
    <dbReference type="NCBI Taxonomy" id="188932"/>
    <lineage>
        <taxon>Bacteria</taxon>
        <taxon>Pseudomonadati</taxon>
        <taxon>Bacteroidota</taxon>
        <taxon>Sphingobacteriia</taxon>
        <taxon>Sphingobacteriales</taxon>
        <taxon>Sphingobacteriaceae</taxon>
        <taxon>Pedobacter</taxon>
    </lineage>
</organism>
<dbReference type="EMBL" id="JACHCE010000013">
    <property type="protein sequence ID" value="MBB5639327.1"/>
    <property type="molecule type" value="Genomic_DNA"/>
</dbReference>
<sequence length="330" mass="37308">MKVPLLLFSLMQFTIAASAQDSLLKSKPVQESYPVLKLVTIQKEYYGDSDYKILSKGDEHKGEGEFSGERLKISAAFPVYTKNKIVLSAGATYTRTSFSYYSKETPDALYNKGETVKNDFDALFSAGYQSKLFNKPVFYNATVMMGSTNFFNIKKLSGSLSSSLILKQNASTLSVIGLYVNLDRSVILPFFPMYSYWHKFSDSFWEVDLVLPQRLIARRSDVLGGWLSTGVELTNNSFFLKQDADGQNRAGNYEWISNEINSYIGYEHMVGKSFLLGIKGGYRNTLTTRLIKVNDNFDDYKSKTKIGSTFFNMNVSYVIPNSKLAKPKKR</sequence>
<comment type="caution">
    <text evidence="2">The sequence shown here is derived from an EMBL/GenBank/DDBJ whole genome shotgun (WGS) entry which is preliminary data.</text>
</comment>
<feature type="chain" id="PRO_5031171811" description="Outer membrane protein beta-barrel domain-containing protein" evidence="1">
    <location>
        <begin position="20"/>
        <end position="330"/>
    </location>
</feature>
<dbReference type="Proteomes" id="UP000537204">
    <property type="component" value="Unassembled WGS sequence"/>
</dbReference>
<reference evidence="2 3" key="1">
    <citation type="submission" date="2020-08" db="EMBL/GenBank/DDBJ databases">
        <title>Genomic Encyclopedia of Type Strains, Phase IV (KMG-V): Genome sequencing to study the core and pangenomes of soil and plant-associated prokaryotes.</title>
        <authorList>
            <person name="Whitman W."/>
        </authorList>
    </citation>
    <scope>NUCLEOTIDE SEQUENCE [LARGE SCALE GENOMIC DNA]</scope>
    <source>
        <strain evidence="2 3">S3M1</strain>
    </source>
</reference>
<feature type="signal peptide" evidence="1">
    <location>
        <begin position="1"/>
        <end position="19"/>
    </location>
</feature>
<evidence type="ECO:0000313" key="2">
    <source>
        <dbReference type="EMBL" id="MBB5639327.1"/>
    </source>
</evidence>
<evidence type="ECO:0000313" key="3">
    <source>
        <dbReference type="Proteomes" id="UP000537204"/>
    </source>
</evidence>
<evidence type="ECO:0008006" key="4">
    <source>
        <dbReference type="Google" id="ProtNLM"/>
    </source>
</evidence>
<dbReference type="AlphaFoldDB" id="A0A7W8ZSD5"/>
<evidence type="ECO:0000256" key="1">
    <source>
        <dbReference type="SAM" id="SignalP"/>
    </source>
</evidence>
<protein>
    <recommendedName>
        <fullName evidence="4">Outer membrane protein beta-barrel domain-containing protein</fullName>
    </recommendedName>
</protein>
<name>A0A7W8ZSD5_9SPHI</name>
<proteinExistence type="predicted"/>
<dbReference type="RefSeq" id="WP_183885482.1">
    <property type="nucleotide sequence ID" value="NZ_JACHCE010000013.1"/>
</dbReference>